<comment type="subcellular location">
    <subcellularLocation>
        <location evidence="1">Membrane</location>
        <topology evidence="1">Single-pass membrane protein</topology>
    </subcellularLocation>
</comment>
<organism evidence="9 10">
    <name type="scientific">Lodderomyces elongisporus (strain ATCC 11503 / CBS 2605 / JCM 1781 / NBRC 1676 / NRRL YB-4239)</name>
    <name type="common">Yeast</name>
    <name type="synonym">Saccharomyces elongisporus</name>
    <dbReference type="NCBI Taxonomy" id="379508"/>
    <lineage>
        <taxon>Eukaryota</taxon>
        <taxon>Fungi</taxon>
        <taxon>Dikarya</taxon>
        <taxon>Ascomycota</taxon>
        <taxon>Saccharomycotina</taxon>
        <taxon>Pichiomycetes</taxon>
        <taxon>Debaryomycetaceae</taxon>
        <taxon>Candida/Lodderomyces clade</taxon>
        <taxon>Lodderomyces</taxon>
    </lineage>
</organism>
<evidence type="ECO:0000259" key="8">
    <source>
        <dbReference type="SMART" id="SM00736"/>
    </source>
</evidence>
<dbReference type="InParanoid" id="A5E4A2"/>
<keyword evidence="4 6" id="KW-0472">Membrane</keyword>
<dbReference type="KEGG" id="lel:PVL30_004157"/>
<evidence type="ECO:0000256" key="7">
    <source>
        <dbReference type="SAM" id="SignalP"/>
    </source>
</evidence>
<keyword evidence="7" id="KW-0732">Signal</keyword>
<dbReference type="InterPro" id="IPR013783">
    <property type="entry name" value="Ig-like_fold"/>
</dbReference>
<dbReference type="PANTHER" id="PTHR15549:SF26">
    <property type="entry name" value="AXIAL BUDDING PATTERN PROTEIN 2-RELATED"/>
    <property type="match status" value="1"/>
</dbReference>
<feature type="signal peptide" evidence="7">
    <location>
        <begin position="1"/>
        <end position="34"/>
    </location>
</feature>
<dbReference type="GO" id="GO:0016020">
    <property type="term" value="C:membrane"/>
    <property type="evidence" value="ECO:0007669"/>
    <property type="project" value="UniProtKB-SubCell"/>
</dbReference>
<keyword evidence="10" id="KW-1185">Reference proteome</keyword>
<evidence type="ECO:0000313" key="9">
    <source>
        <dbReference type="EMBL" id="EDK46260.1"/>
    </source>
</evidence>
<keyword evidence="2 6" id="KW-0812">Transmembrane</keyword>
<dbReference type="Proteomes" id="UP000001996">
    <property type="component" value="Unassembled WGS sequence"/>
</dbReference>
<dbReference type="Pfam" id="PF05345">
    <property type="entry name" value="He_PIG"/>
    <property type="match status" value="2"/>
</dbReference>
<evidence type="ECO:0000256" key="3">
    <source>
        <dbReference type="ARBA" id="ARBA00022989"/>
    </source>
</evidence>
<dbReference type="GeneID" id="5231593"/>
<dbReference type="InterPro" id="IPR006644">
    <property type="entry name" value="Cadg"/>
</dbReference>
<dbReference type="Gene3D" id="2.60.40.10">
    <property type="entry name" value="Immunoglobulins"/>
    <property type="match status" value="2"/>
</dbReference>
<sequence length="679" mass="73124">MHMLLPFPQRQLLLQPLYLIYLLLLLQLTSHVHATIYMGFPFNEQLPNVARVNEAYTFTFAKSTYKSTSEGGSDNIQYNVTSLPSWLSFDSESRTFTGTPDSSDEGEFQITLVGVDQLDDSSMENSYSMVVSSLPDLDSNSFNLYDELTSMGQTNGGDGLVLKQGDEFSFTFPKIDDSVAYYGRSSDRTSLPNWVKFSGNTFSGTVPYATLENSPSQAFNLNYIATDIAGYAAVVKTFEILVGGHQLSTDLKEAIEIEGYKNEEVEEDVPLSHVFLDGAQIAKENISSVIGDDLPDYLELDTSDYTISGTLPNDESDGSNSTTFNVQIEDIYGNKVQIPYSVRISKETSLSSIYESSYTASSSSSSSTTSSSSSSLSRSLTTSSASASATSSSSSTAETSSAAAAAATIHNKSSNNNLAIGLGVGLGVGIPLLALLILGLCCCCRRRKNKDKTASASTAAGAGAGAAAAAADMEKGTYDDASPGSNYTATSTSFAPLTQLTPASVSQLNLMKLEKSAAANDSDLSLSSLTTHVNDEDQQLQQQQQQKQQKHLDSQGQQQQPVVTSWRADAKTDNKEVTSQAQDPLRFSTATTSTVNTDNLFTVRLVDDNNGDNSARLSNQVYSRQSGNTSKTASQLMLVPEANLVEFTTRRGSLRDSSFEPDHVHMEERASFHLNDDSV</sequence>
<keyword evidence="3 6" id="KW-1133">Transmembrane helix</keyword>
<name>A5E4A2_LODEL</name>
<dbReference type="HOGENOM" id="CLU_017550_0_0_1"/>
<feature type="transmembrane region" description="Helical" evidence="6">
    <location>
        <begin position="418"/>
        <end position="442"/>
    </location>
</feature>
<dbReference type="eggNOG" id="ENOG502QURR">
    <property type="taxonomic scope" value="Eukaryota"/>
</dbReference>
<dbReference type="InterPro" id="IPR051694">
    <property type="entry name" value="Immunoregulatory_rcpt-like"/>
</dbReference>
<dbReference type="VEuPathDB" id="FungiDB:LELG_04441"/>
<evidence type="ECO:0000256" key="4">
    <source>
        <dbReference type="ARBA" id="ARBA00023136"/>
    </source>
</evidence>
<evidence type="ECO:0000256" key="2">
    <source>
        <dbReference type="ARBA" id="ARBA00022692"/>
    </source>
</evidence>
<evidence type="ECO:0000256" key="5">
    <source>
        <dbReference type="SAM" id="MobiDB-lite"/>
    </source>
</evidence>
<feature type="domain" description="Dystroglycan-type cadherin-like" evidence="8">
    <location>
        <begin position="40"/>
        <end position="138"/>
    </location>
</feature>
<evidence type="ECO:0000256" key="1">
    <source>
        <dbReference type="ARBA" id="ARBA00004167"/>
    </source>
</evidence>
<dbReference type="OrthoDB" id="41532at2759"/>
<dbReference type="SUPFAM" id="SSF49313">
    <property type="entry name" value="Cadherin-like"/>
    <property type="match status" value="2"/>
</dbReference>
<protein>
    <recommendedName>
        <fullName evidence="8">Dystroglycan-type cadherin-like domain-containing protein</fullName>
    </recommendedName>
</protein>
<reference evidence="9 10" key="1">
    <citation type="journal article" date="2009" name="Nature">
        <title>Evolution of pathogenicity and sexual reproduction in eight Candida genomes.</title>
        <authorList>
            <person name="Butler G."/>
            <person name="Rasmussen M.D."/>
            <person name="Lin M.F."/>
            <person name="Santos M.A."/>
            <person name="Sakthikumar S."/>
            <person name="Munro C.A."/>
            <person name="Rheinbay E."/>
            <person name="Grabherr M."/>
            <person name="Forche A."/>
            <person name="Reedy J.L."/>
            <person name="Agrafioti I."/>
            <person name="Arnaud M.B."/>
            <person name="Bates S."/>
            <person name="Brown A.J."/>
            <person name="Brunke S."/>
            <person name="Costanzo M.C."/>
            <person name="Fitzpatrick D.A."/>
            <person name="de Groot P.W."/>
            <person name="Harris D."/>
            <person name="Hoyer L.L."/>
            <person name="Hube B."/>
            <person name="Klis F.M."/>
            <person name="Kodira C."/>
            <person name="Lennard N."/>
            <person name="Logue M.E."/>
            <person name="Martin R."/>
            <person name="Neiman A.M."/>
            <person name="Nikolaou E."/>
            <person name="Quail M.A."/>
            <person name="Quinn J."/>
            <person name="Santos M.C."/>
            <person name="Schmitzberger F.F."/>
            <person name="Sherlock G."/>
            <person name="Shah P."/>
            <person name="Silverstein K.A."/>
            <person name="Skrzypek M.S."/>
            <person name="Soll D."/>
            <person name="Staggs R."/>
            <person name="Stansfield I."/>
            <person name="Stumpf M.P."/>
            <person name="Sudbery P.E."/>
            <person name="Srikantha T."/>
            <person name="Zeng Q."/>
            <person name="Berman J."/>
            <person name="Berriman M."/>
            <person name="Heitman J."/>
            <person name="Gow N.A."/>
            <person name="Lorenz M.C."/>
            <person name="Birren B.W."/>
            <person name="Kellis M."/>
            <person name="Cuomo C.A."/>
        </authorList>
    </citation>
    <scope>NUCLEOTIDE SEQUENCE [LARGE SCALE GENOMIC DNA]</scope>
    <source>
        <strain evidence="10">ATCC 11503 / BCRC 21390 / CBS 2605 / JCM 1781 / NBRC 1676 / NRRL YB-4239</strain>
    </source>
</reference>
<dbReference type="GO" id="GO:0071944">
    <property type="term" value="C:cell periphery"/>
    <property type="evidence" value="ECO:0007669"/>
    <property type="project" value="UniProtKB-ARBA"/>
</dbReference>
<evidence type="ECO:0000256" key="6">
    <source>
        <dbReference type="SAM" id="Phobius"/>
    </source>
</evidence>
<dbReference type="STRING" id="379508.A5E4A2"/>
<dbReference type="EMBL" id="CH981529">
    <property type="protein sequence ID" value="EDK46260.1"/>
    <property type="molecule type" value="Genomic_DNA"/>
</dbReference>
<feature type="region of interest" description="Disordered" evidence="5">
    <location>
        <begin position="535"/>
        <end position="584"/>
    </location>
</feature>
<dbReference type="OMA" id="NGRITWS"/>
<dbReference type="InterPro" id="IPR015919">
    <property type="entry name" value="Cadherin-like_sf"/>
</dbReference>
<dbReference type="GO" id="GO:0005509">
    <property type="term" value="F:calcium ion binding"/>
    <property type="evidence" value="ECO:0007669"/>
    <property type="project" value="InterPro"/>
</dbReference>
<dbReference type="PANTHER" id="PTHR15549">
    <property type="entry name" value="PAIRED IMMUNOGLOBULIN-LIKE TYPE 2 RECEPTOR"/>
    <property type="match status" value="1"/>
</dbReference>
<dbReference type="AlphaFoldDB" id="A5E4A2"/>
<proteinExistence type="predicted"/>
<feature type="chain" id="PRO_5002681747" description="Dystroglycan-type cadherin-like domain-containing protein" evidence="7">
    <location>
        <begin position="35"/>
        <end position="679"/>
    </location>
</feature>
<dbReference type="SMART" id="SM00736">
    <property type="entry name" value="CADG"/>
    <property type="match status" value="1"/>
</dbReference>
<gene>
    <name evidence="9" type="ORF">LELG_04441</name>
</gene>
<evidence type="ECO:0000313" key="10">
    <source>
        <dbReference type="Proteomes" id="UP000001996"/>
    </source>
</evidence>
<accession>A5E4A2</accession>